<dbReference type="Proteomes" id="UP000075714">
    <property type="component" value="Unassembled WGS sequence"/>
</dbReference>
<dbReference type="Gene3D" id="3.10.10.10">
    <property type="entry name" value="HIV Type 1 Reverse Transcriptase, subunit A, domain 1"/>
    <property type="match status" value="1"/>
</dbReference>
<reference evidence="2" key="1">
    <citation type="journal article" date="2016" name="Nat. Commun.">
        <title>The Gonium pectorale genome demonstrates co-option of cell cycle regulation during the evolution of multicellularity.</title>
        <authorList>
            <person name="Hanschen E.R."/>
            <person name="Marriage T.N."/>
            <person name="Ferris P.J."/>
            <person name="Hamaji T."/>
            <person name="Toyoda A."/>
            <person name="Fujiyama A."/>
            <person name="Neme R."/>
            <person name="Noguchi H."/>
            <person name="Minakuchi Y."/>
            <person name="Suzuki M."/>
            <person name="Kawai-Toyooka H."/>
            <person name="Smith D.R."/>
            <person name="Sparks H."/>
            <person name="Anderson J."/>
            <person name="Bakaric R."/>
            <person name="Luria V."/>
            <person name="Karger A."/>
            <person name="Kirschner M.W."/>
            <person name="Durand P.M."/>
            <person name="Michod R.E."/>
            <person name="Nozaki H."/>
            <person name="Olson B.J."/>
        </authorList>
    </citation>
    <scope>NUCLEOTIDE SEQUENCE [LARGE SCALE GENOMIC DNA]</scope>
    <source>
        <strain evidence="2">NIES-2863</strain>
    </source>
</reference>
<keyword evidence="2" id="KW-1185">Reference proteome</keyword>
<dbReference type="SUPFAM" id="SSF56672">
    <property type="entry name" value="DNA/RNA polymerases"/>
    <property type="match status" value="1"/>
</dbReference>
<dbReference type="EMBL" id="LSYV01000050">
    <property type="protein sequence ID" value="KXZ45880.1"/>
    <property type="molecule type" value="Genomic_DNA"/>
</dbReference>
<dbReference type="InterPro" id="IPR043502">
    <property type="entry name" value="DNA/RNA_pol_sf"/>
</dbReference>
<protein>
    <recommendedName>
        <fullName evidence="3">Reverse transcriptase domain-containing protein</fullName>
    </recommendedName>
</protein>
<dbReference type="InterPro" id="IPR052055">
    <property type="entry name" value="Hepadnavirus_pol/RT"/>
</dbReference>
<comment type="caution">
    <text evidence="1">The sequence shown here is derived from an EMBL/GenBank/DDBJ whole genome shotgun (WGS) entry which is preliminary data.</text>
</comment>
<evidence type="ECO:0008006" key="3">
    <source>
        <dbReference type="Google" id="ProtNLM"/>
    </source>
</evidence>
<dbReference type="OrthoDB" id="538944at2759"/>
<accession>A0A150G944</accession>
<proteinExistence type="predicted"/>
<dbReference type="InterPro" id="IPR043128">
    <property type="entry name" value="Rev_trsase/Diguanyl_cyclase"/>
</dbReference>
<sequence length="319" mass="36222">MESLGTPAAVRHRNVDEVMAELKACLPDPERFRPGRLQKRALLWRAYFSHTARGRALSNTQKQLLKHFEHGYEPKWCAVDAPGQELVPERRQKLAAVTAMLAKAGAPASQVAELLSGDRPRQIHFPNHRSAVLHHTVVTAELGKAEAAEVVRPWPMSEWGQPTVIVGLLVVEKDGKFRVCVNPMYLNLRYVRFKYEQAAELPDLVGPDDLLFTTDDKKGYWQIPLHPSVYQYLAFRWDGRLLYWPYLPFGLAPACRLYTTLKQELFRPLLRERDARLTFLIDDHLGAAAGLPAALFQCRLVVKLMAGRAEPRDLREDAG</sequence>
<dbReference type="PANTHER" id="PTHR33050">
    <property type="entry name" value="REVERSE TRANSCRIPTASE DOMAIN-CONTAINING PROTEIN"/>
    <property type="match status" value="1"/>
</dbReference>
<evidence type="ECO:0000313" key="1">
    <source>
        <dbReference type="EMBL" id="KXZ45880.1"/>
    </source>
</evidence>
<organism evidence="1 2">
    <name type="scientific">Gonium pectorale</name>
    <name type="common">Green alga</name>
    <dbReference type="NCBI Taxonomy" id="33097"/>
    <lineage>
        <taxon>Eukaryota</taxon>
        <taxon>Viridiplantae</taxon>
        <taxon>Chlorophyta</taxon>
        <taxon>core chlorophytes</taxon>
        <taxon>Chlorophyceae</taxon>
        <taxon>CS clade</taxon>
        <taxon>Chlamydomonadales</taxon>
        <taxon>Volvocaceae</taxon>
        <taxon>Gonium</taxon>
    </lineage>
</organism>
<dbReference type="Gene3D" id="3.30.70.270">
    <property type="match status" value="1"/>
</dbReference>
<dbReference type="PANTHER" id="PTHR33050:SF7">
    <property type="entry name" value="RIBONUCLEASE H"/>
    <property type="match status" value="1"/>
</dbReference>
<gene>
    <name evidence="1" type="ORF">GPECTOR_49g464</name>
</gene>
<dbReference type="AlphaFoldDB" id="A0A150G944"/>
<evidence type="ECO:0000313" key="2">
    <source>
        <dbReference type="Proteomes" id="UP000075714"/>
    </source>
</evidence>
<name>A0A150G944_GONPE</name>